<evidence type="ECO:0000313" key="6">
    <source>
        <dbReference type="Proteomes" id="UP000199519"/>
    </source>
</evidence>
<accession>A0A1I0AM53</accession>
<dbReference type="AlphaFoldDB" id="A0A1I0AM53"/>
<feature type="domain" description="Glycosyl transferase family 1" evidence="1">
    <location>
        <begin position="182"/>
        <end position="339"/>
    </location>
</feature>
<dbReference type="PANTHER" id="PTHR12526">
    <property type="entry name" value="GLYCOSYLTRANSFERASE"/>
    <property type="match status" value="1"/>
</dbReference>
<dbReference type="Pfam" id="PF13439">
    <property type="entry name" value="Glyco_transf_4"/>
    <property type="match status" value="1"/>
</dbReference>
<name>A0A1I0AM53_9FIRM</name>
<dbReference type="InterPro" id="IPR001296">
    <property type="entry name" value="Glyco_trans_1"/>
</dbReference>
<dbReference type="Proteomes" id="UP000198612">
    <property type="component" value="Unassembled WGS sequence"/>
</dbReference>
<evidence type="ECO:0000259" key="1">
    <source>
        <dbReference type="Pfam" id="PF00534"/>
    </source>
</evidence>
<dbReference type="RefSeq" id="WP_089655821.1">
    <property type="nucleotide sequence ID" value="NZ_FNBJ01000013.1"/>
</dbReference>
<evidence type="ECO:0000259" key="2">
    <source>
        <dbReference type="Pfam" id="PF13439"/>
    </source>
</evidence>
<dbReference type="Gene3D" id="3.40.50.2000">
    <property type="entry name" value="Glycogen Phosphorylase B"/>
    <property type="match status" value="2"/>
</dbReference>
<dbReference type="SUPFAM" id="SSF53756">
    <property type="entry name" value="UDP-Glycosyltransferase/glycogen phosphorylase"/>
    <property type="match status" value="1"/>
</dbReference>
<keyword evidence="4" id="KW-0808">Transferase</keyword>
<evidence type="ECO:0000313" key="3">
    <source>
        <dbReference type="EMBL" id="SDF46729.1"/>
    </source>
</evidence>
<organism evidence="4 5">
    <name type="scientific">Halanaerobium congolense</name>
    <dbReference type="NCBI Taxonomy" id="54121"/>
    <lineage>
        <taxon>Bacteria</taxon>
        <taxon>Bacillati</taxon>
        <taxon>Bacillota</taxon>
        <taxon>Clostridia</taxon>
        <taxon>Halanaerobiales</taxon>
        <taxon>Halanaerobiaceae</taxon>
        <taxon>Halanaerobium</taxon>
    </lineage>
</organism>
<sequence>MNKLNILQINSAKNWGGGETHLKDLIIGLRDRGHKIFLTVRPQIANKFKELDINLKVLPLKNSIDFYSVFKLVQIIKKNEIDIIHVHNGKDYWLAFFVKFFCKDIKIVATRHIVKPIKNSFIHKIMLSKIDQFIAVSESVKKEMINSNNISKTKIEVIYNGINIKEYKNINIEYLYKEFDLKIDDFVIGIVGTISDNKNQNLFIDIVSDIEISNTRFFIVGEDNTIEQKYKKKLLDKLETKKITDKIVLTGYREDIKELMSLFDILIIPSKTEAFGLVAIEAMASETPVIANNIDGLEEIIQDNYNGFLINNNSVYKFRKVMMCLYNNKELYNNIVGNGICNVKNNFSFQKMTNEVEKVYINIISG</sequence>
<dbReference type="Proteomes" id="UP000199519">
    <property type="component" value="Unassembled WGS sequence"/>
</dbReference>
<keyword evidence="6" id="KW-1185">Reference proteome</keyword>
<dbReference type="GO" id="GO:0016757">
    <property type="term" value="F:glycosyltransferase activity"/>
    <property type="evidence" value="ECO:0007669"/>
    <property type="project" value="InterPro"/>
</dbReference>
<protein>
    <submittedName>
        <fullName evidence="4">Glycosyltransferase involved in cell wall bisynthesis</fullName>
    </submittedName>
</protein>
<evidence type="ECO:0000313" key="4">
    <source>
        <dbReference type="EMBL" id="SES94819.1"/>
    </source>
</evidence>
<gene>
    <name evidence="3" type="ORF">SAMN04488598_11310</name>
    <name evidence="4" type="ORF">SAMN04515652_11310</name>
</gene>
<proteinExistence type="predicted"/>
<dbReference type="EMBL" id="FOHG01000013">
    <property type="protein sequence ID" value="SES94819.1"/>
    <property type="molecule type" value="Genomic_DNA"/>
</dbReference>
<dbReference type="EMBL" id="FNBJ01000013">
    <property type="protein sequence ID" value="SDF46729.1"/>
    <property type="molecule type" value="Genomic_DNA"/>
</dbReference>
<reference evidence="5 6" key="1">
    <citation type="submission" date="2016-10" db="EMBL/GenBank/DDBJ databases">
        <authorList>
            <person name="Varghese N."/>
            <person name="Submissions S."/>
        </authorList>
    </citation>
    <scope>NUCLEOTIDE SEQUENCE [LARGE SCALE GENOMIC DNA]</scope>
    <source>
        <strain evidence="3 6">WG2</strain>
        <strain evidence="4 5">WG5</strain>
    </source>
</reference>
<feature type="domain" description="Glycosyltransferase subfamily 4-like N-terminal" evidence="2">
    <location>
        <begin position="15"/>
        <end position="165"/>
    </location>
</feature>
<dbReference type="CDD" id="cd03801">
    <property type="entry name" value="GT4_PimA-like"/>
    <property type="match status" value="1"/>
</dbReference>
<evidence type="ECO:0000313" key="5">
    <source>
        <dbReference type="Proteomes" id="UP000198612"/>
    </source>
</evidence>
<dbReference type="Pfam" id="PF00534">
    <property type="entry name" value="Glycos_transf_1"/>
    <property type="match status" value="1"/>
</dbReference>
<dbReference type="InterPro" id="IPR028098">
    <property type="entry name" value="Glyco_trans_4-like_N"/>
</dbReference>